<evidence type="ECO:0000313" key="2">
    <source>
        <dbReference type="Proteomes" id="UP001367508"/>
    </source>
</evidence>
<protein>
    <submittedName>
        <fullName evidence="1">Uncharacterized protein</fullName>
    </submittedName>
</protein>
<dbReference type="AlphaFoldDB" id="A0AAN9KRV5"/>
<reference evidence="1 2" key="1">
    <citation type="submission" date="2024-01" db="EMBL/GenBank/DDBJ databases">
        <title>The genomes of 5 underutilized Papilionoideae crops provide insights into root nodulation and disease resistanc.</title>
        <authorList>
            <person name="Jiang F."/>
        </authorList>
    </citation>
    <scope>NUCLEOTIDE SEQUENCE [LARGE SCALE GENOMIC DNA]</scope>
    <source>
        <strain evidence="1">LVBAO_FW01</strain>
        <tissue evidence="1">Leaves</tissue>
    </source>
</reference>
<name>A0AAN9KRV5_CANGL</name>
<gene>
    <name evidence="1" type="ORF">VNO77_32475</name>
</gene>
<evidence type="ECO:0000313" key="1">
    <source>
        <dbReference type="EMBL" id="KAK7321641.1"/>
    </source>
</evidence>
<dbReference type="Proteomes" id="UP001367508">
    <property type="component" value="Unassembled WGS sequence"/>
</dbReference>
<organism evidence="1 2">
    <name type="scientific">Canavalia gladiata</name>
    <name type="common">Sword bean</name>
    <name type="synonym">Dolichos gladiatus</name>
    <dbReference type="NCBI Taxonomy" id="3824"/>
    <lineage>
        <taxon>Eukaryota</taxon>
        <taxon>Viridiplantae</taxon>
        <taxon>Streptophyta</taxon>
        <taxon>Embryophyta</taxon>
        <taxon>Tracheophyta</taxon>
        <taxon>Spermatophyta</taxon>
        <taxon>Magnoliopsida</taxon>
        <taxon>eudicotyledons</taxon>
        <taxon>Gunneridae</taxon>
        <taxon>Pentapetalae</taxon>
        <taxon>rosids</taxon>
        <taxon>fabids</taxon>
        <taxon>Fabales</taxon>
        <taxon>Fabaceae</taxon>
        <taxon>Papilionoideae</taxon>
        <taxon>50 kb inversion clade</taxon>
        <taxon>NPAAA clade</taxon>
        <taxon>indigoferoid/millettioid clade</taxon>
        <taxon>Phaseoleae</taxon>
        <taxon>Canavalia</taxon>
    </lineage>
</organism>
<keyword evidence="2" id="KW-1185">Reference proteome</keyword>
<dbReference type="EMBL" id="JAYMYQ010000007">
    <property type="protein sequence ID" value="KAK7321641.1"/>
    <property type="molecule type" value="Genomic_DNA"/>
</dbReference>
<accession>A0AAN9KRV5</accession>
<comment type="caution">
    <text evidence="1">The sequence shown here is derived from an EMBL/GenBank/DDBJ whole genome shotgun (WGS) entry which is preliminary data.</text>
</comment>
<proteinExistence type="predicted"/>
<sequence>MLVLMRHPNKPSLHWHQRLKSYGIEYCDILLAVYQKNCNTKEAYHVCLDDDVSRDCNRVGRDCGGSWIGQEIQIAKL</sequence>